<evidence type="ECO:0000259" key="1">
    <source>
        <dbReference type="Pfam" id="PF07929"/>
    </source>
</evidence>
<sequence length="95" mass="10942">MRRIEVPFDIHLDRLHLVLQTALGWTNSHLYEFRISDVGFGIPDPEWCEGPLDARKATLEKVITDTGVKTFKYLYDFGDGWEHSNKNRAHPSSNA</sequence>
<dbReference type="InterPro" id="IPR012912">
    <property type="entry name" value="Plasmid_pRiA4b_Orf3-like"/>
</dbReference>
<protein>
    <recommendedName>
        <fullName evidence="1">Plasmid pRiA4b Orf3-like domain-containing protein</fullName>
    </recommendedName>
</protein>
<dbReference type="Gene3D" id="3.10.290.30">
    <property type="entry name" value="MM3350-like"/>
    <property type="match status" value="1"/>
</dbReference>
<keyword evidence="3" id="KW-1185">Reference proteome</keyword>
<dbReference type="InterPro" id="IPR024047">
    <property type="entry name" value="MM3350-like_sf"/>
</dbReference>
<dbReference type="PANTHER" id="PTHR41878:SF1">
    <property type="entry name" value="TNPR PROTEIN"/>
    <property type="match status" value="1"/>
</dbReference>
<dbReference type="AlphaFoldDB" id="A0A841M8U8"/>
<organism evidence="2 3">
    <name type="scientific">Paenochrobactrum gallinarii</name>
    <dbReference type="NCBI Taxonomy" id="643673"/>
    <lineage>
        <taxon>Bacteria</taxon>
        <taxon>Pseudomonadati</taxon>
        <taxon>Pseudomonadota</taxon>
        <taxon>Alphaproteobacteria</taxon>
        <taxon>Hyphomicrobiales</taxon>
        <taxon>Brucellaceae</taxon>
        <taxon>Paenochrobactrum</taxon>
    </lineage>
</organism>
<dbReference type="PANTHER" id="PTHR41878">
    <property type="entry name" value="LEXA REPRESSOR-RELATED"/>
    <property type="match status" value="1"/>
</dbReference>
<proteinExistence type="predicted"/>
<feature type="domain" description="Plasmid pRiA4b Orf3-like" evidence="1">
    <location>
        <begin position="2"/>
        <end position="84"/>
    </location>
</feature>
<dbReference type="Pfam" id="PF07929">
    <property type="entry name" value="PRiA4_ORF3"/>
    <property type="match status" value="1"/>
</dbReference>
<accession>A0A841M8U8</accession>
<dbReference type="EMBL" id="JACIIU010000057">
    <property type="protein sequence ID" value="MBB6262651.1"/>
    <property type="molecule type" value="Genomic_DNA"/>
</dbReference>
<name>A0A841M8U8_9HYPH</name>
<dbReference type="RefSeq" id="WP_374786306.1">
    <property type="nucleotide sequence ID" value="NZ_JACIIU010000057.1"/>
</dbReference>
<dbReference type="Proteomes" id="UP000555393">
    <property type="component" value="Unassembled WGS sequence"/>
</dbReference>
<dbReference type="SUPFAM" id="SSF159941">
    <property type="entry name" value="MM3350-like"/>
    <property type="match status" value="1"/>
</dbReference>
<gene>
    <name evidence="2" type="ORF">FHS77_003233</name>
</gene>
<evidence type="ECO:0000313" key="2">
    <source>
        <dbReference type="EMBL" id="MBB6262651.1"/>
    </source>
</evidence>
<comment type="caution">
    <text evidence="2">The sequence shown here is derived from an EMBL/GenBank/DDBJ whole genome shotgun (WGS) entry which is preliminary data.</text>
</comment>
<reference evidence="2 3" key="1">
    <citation type="submission" date="2020-08" db="EMBL/GenBank/DDBJ databases">
        <title>Genomic Encyclopedia of Type Strains, Phase IV (KMG-IV): sequencing the most valuable type-strain genomes for metagenomic binning, comparative biology and taxonomic classification.</title>
        <authorList>
            <person name="Goeker M."/>
        </authorList>
    </citation>
    <scope>NUCLEOTIDE SEQUENCE [LARGE SCALE GENOMIC DNA]</scope>
    <source>
        <strain evidence="2 3">DSM 22336</strain>
    </source>
</reference>
<evidence type="ECO:0000313" key="3">
    <source>
        <dbReference type="Proteomes" id="UP000555393"/>
    </source>
</evidence>